<proteinExistence type="predicted"/>
<dbReference type="AlphaFoldDB" id="A0A8T5VD44"/>
<reference evidence="1" key="1">
    <citation type="journal article" date="2017" name="Syst. Appl. Microbiol.">
        <title>Soybeans inoculated with root zone soils of Canadian native legumes harbour diverse and novel Bradyrhizobium spp. that possess agricultural potential.</title>
        <authorList>
            <person name="Bromfield E.S.P."/>
            <person name="Cloutier S."/>
            <person name="Tambong J.T."/>
            <person name="Tran Thi T.V."/>
        </authorList>
    </citation>
    <scope>NUCLEOTIDE SEQUENCE</scope>
    <source>
        <strain evidence="1">1S5</strain>
    </source>
</reference>
<sequence>MKLRPPVDFHLIGVDQIAPPFQAVLRYAMCPGIGLHAQSTPPHRFNVHCPERLDGSAALVLRHWTPLLAKPLPTFLATQFRTYFQRFGVNQMPQPAIECAVTETMLTTVFALAETASPPRLNVYRPKRATRFVLEIFRTHRRSSNAARNPIWNDNALSESRAGFGRLRYDGRWRDKRGSPVEPQAIGMAWVLACRSVGTRAALCVLGNAIKDIFGTVGAFAPFEGRI</sequence>
<name>A0A8T5VD44_9BRAD</name>
<accession>A0A8T5VD44</accession>
<protein>
    <submittedName>
        <fullName evidence="1">Uncharacterized protein</fullName>
    </submittedName>
</protein>
<dbReference type="Proteomes" id="UP000551709">
    <property type="component" value="Chromosome"/>
</dbReference>
<evidence type="ECO:0000313" key="2">
    <source>
        <dbReference type="Proteomes" id="UP000551709"/>
    </source>
</evidence>
<gene>
    <name evidence="1" type="ORF">HAP41_0000015880</name>
</gene>
<organism evidence="1 2">
    <name type="scientific">Bradyrhizobium barranii subsp. apii</name>
    <dbReference type="NCBI Taxonomy" id="2819348"/>
    <lineage>
        <taxon>Bacteria</taxon>
        <taxon>Pseudomonadati</taxon>
        <taxon>Pseudomonadota</taxon>
        <taxon>Alphaproteobacteria</taxon>
        <taxon>Hyphomicrobiales</taxon>
        <taxon>Nitrobacteraceae</taxon>
        <taxon>Bradyrhizobium</taxon>
        <taxon>Bradyrhizobium barranii</taxon>
    </lineage>
</organism>
<reference evidence="1" key="2">
    <citation type="submission" date="2022-04" db="EMBL/GenBank/DDBJ databases">
        <authorList>
            <person name="Bromfield E.S.P."/>
            <person name="Cloutier S."/>
        </authorList>
    </citation>
    <scope>NUCLEOTIDE SEQUENCE</scope>
    <source>
        <strain evidence="1">1S5</strain>
    </source>
</reference>
<dbReference type="EMBL" id="CP096255">
    <property type="protein sequence ID" value="UPT90289.1"/>
    <property type="molecule type" value="Genomic_DNA"/>
</dbReference>
<evidence type="ECO:0000313" key="1">
    <source>
        <dbReference type="EMBL" id="UPT90289.1"/>
    </source>
</evidence>